<dbReference type="PIRSF" id="PIRSF001400">
    <property type="entry name" value="Enolase"/>
    <property type="match status" value="1"/>
</dbReference>
<dbReference type="PROSITE" id="PS00164">
    <property type="entry name" value="ENOLASE"/>
    <property type="match status" value="1"/>
</dbReference>
<comment type="function">
    <text evidence="11 12">Catalyzes the reversible conversion of 2-phosphoglycerate (2-PG) into phosphoenolpyruvate (PEP). It is essential for the degradation of carbohydrates via glycolysis.</text>
</comment>
<keyword evidence="10 12" id="KW-0456">Lyase</keyword>
<dbReference type="UniPathway" id="UPA00109">
    <property type="reaction ID" value="UER00187"/>
</dbReference>
<dbReference type="Pfam" id="PF03952">
    <property type="entry name" value="Enolase_N"/>
    <property type="match status" value="1"/>
</dbReference>
<dbReference type="EMBL" id="BATM01000004">
    <property type="protein sequence ID" value="GAD78554.1"/>
    <property type="molecule type" value="Genomic_DNA"/>
</dbReference>
<dbReference type="Gene3D" id="3.20.20.120">
    <property type="entry name" value="Enolase-like C-terminal domain"/>
    <property type="match status" value="1"/>
</dbReference>
<evidence type="ECO:0000256" key="11">
    <source>
        <dbReference type="ARBA" id="ARBA00045763"/>
    </source>
</evidence>
<evidence type="ECO:0000256" key="13">
    <source>
        <dbReference type="PIRSR" id="PIRSR001400-1"/>
    </source>
</evidence>
<keyword evidence="7 12" id="KW-0479">Metal-binding</keyword>
<evidence type="ECO:0000256" key="15">
    <source>
        <dbReference type="PIRSR" id="PIRSR001400-3"/>
    </source>
</evidence>
<feature type="binding site" evidence="14">
    <location>
        <position position="159"/>
    </location>
    <ligand>
        <name>substrate</name>
    </ligand>
</feature>
<dbReference type="Gene3D" id="3.30.390.10">
    <property type="entry name" value="Enolase-like, N-terminal domain"/>
    <property type="match status" value="1"/>
</dbReference>
<feature type="binding site" evidence="14">
    <location>
        <position position="168"/>
    </location>
    <ligand>
        <name>substrate</name>
    </ligand>
</feature>
<dbReference type="GO" id="GO:0005576">
    <property type="term" value="C:extracellular region"/>
    <property type="evidence" value="ECO:0007669"/>
    <property type="project" value="UniProtKB-SubCell"/>
</dbReference>
<comment type="catalytic activity">
    <reaction evidence="12">
        <text>(2R)-2-phosphoglycerate = phosphoenolpyruvate + H2O</text>
        <dbReference type="Rhea" id="RHEA:10164"/>
        <dbReference type="ChEBI" id="CHEBI:15377"/>
        <dbReference type="ChEBI" id="CHEBI:58289"/>
        <dbReference type="ChEBI" id="CHEBI:58702"/>
        <dbReference type="EC" id="4.2.1.11"/>
    </reaction>
</comment>
<keyword evidence="19" id="KW-1185">Reference proteome</keyword>
<comment type="subcellular location">
    <subcellularLocation>
        <location evidence="12">Cytoplasm</location>
    </subcellularLocation>
    <subcellularLocation>
        <location evidence="12">Secreted</location>
    </subcellularLocation>
    <subcellularLocation>
        <location evidence="12">Cell surface</location>
    </subcellularLocation>
    <text evidence="12">Fractions of enolase are present in both the cytoplasm and on the cell surface.</text>
</comment>
<dbReference type="Pfam" id="PF00113">
    <property type="entry name" value="Enolase_C"/>
    <property type="match status" value="1"/>
</dbReference>
<evidence type="ECO:0000259" key="17">
    <source>
        <dbReference type="SMART" id="SM01193"/>
    </source>
</evidence>
<comment type="pathway">
    <text evidence="1 12">Carbohydrate degradation; glycolysis; pyruvate from D-glyceraldehyde 3-phosphate: step 4/5.</text>
</comment>
<comment type="cofactor">
    <cofactor evidence="12">
        <name>Mg(2+)</name>
        <dbReference type="ChEBI" id="CHEBI:18420"/>
    </cofactor>
    <text evidence="12">Binds a second Mg(2+) ion via substrate during catalysis.</text>
</comment>
<evidence type="ECO:0000256" key="10">
    <source>
        <dbReference type="ARBA" id="ARBA00023239"/>
    </source>
</evidence>
<dbReference type="InterPro" id="IPR000941">
    <property type="entry name" value="Enolase"/>
</dbReference>
<feature type="domain" description="Enolase N-terminal" evidence="17">
    <location>
        <begin position="4"/>
        <end position="134"/>
    </location>
</feature>
<feature type="binding site" evidence="14">
    <location>
        <position position="291"/>
    </location>
    <ligand>
        <name>substrate</name>
    </ligand>
</feature>
<feature type="binding site" evidence="12">
    <location>
        <position position="373"/>
    </location>
    <ligand>
        <name>(2R)-2-phosphoglycerate</name>
        <dbReference type="ChEBI" id="CHEBI:58289"/>
    </ligand>
</feature>
<comment type="subunit">
    <text evidence="12">Component of the RNA degradosome, a multiprotein complex involved in RNA processing and mRNA degradation.</text>
</comment>
<dbReference type="GO" id="GO:0000015">
    <property type="term" value="C:phosphopyruvate hydratase complex"/>
    <property type="evidence" value="ECO:0007669"/>
    <property type="project" value="InterPro"/>
</dbReference>
<dbReference type="GO" id="GO:0004634">
    <property type="term" value="F:phosphopyruvate hydratase activity"/>
    <property type="evidence" value="ECO:0007669"/>
    <property type="project" value="UniProtKB-UniRule"/>
</dbReference>
<dbReference type="SFLD" id="SFLDS00001">
    <property type="entry name" value="Enolase"/>
    <property type="match status" value="1"/>
</dbReference>
<feature type="active site" description="Proton acceptor" evidence="12 13">
    <location>
        <position position="343"/>
    </location>
</feature>
<comment type="cofactor">
    <cofactor evidence="15">
        <name>Mg(2+)</name>
        <dbReference type="ChEBI" id="CHEBI:18420"/>
    </cofactor>
    <text evidence="15">Mg(2+) is required for catalysis and for stabilizing the dimer.</text>
</comment>
<feature type="binding site" evidence="12 15">
    <location>
        <position position="246"/>
    </location>
    <ligand>
        <name>Mg(2+)</name>
        <dbReference type="ChEBI" id="CHEBI:18420"/>
    </ligand>
</feature>
<keyword evidence="6 12" id="KW-0964">Secreted</keyword>
<dbReference type="InterPro" id="IPR020810">
    <property type="entry name" value="Enolase_C"/>
</dbReference>
<evidence type="ECO:0000256" key="12">
    <source>
        <dbReference type="HAMAP-Rule" id="MF_00318"/>
    </source>
</evidence>
<evidence type="ECO:0000256" key="6">
    <source>
        <dbReference type="ARBA" id="ARBA00022525"/>
    </source>
</evidence>
<dbReference type="eggNOG" id="COG0148">
    <property type="taxonomic scope" value="Bacteria"/>
</dbReference>
<feature type="binding site" evidence="12">
    <location>
        <position position="167"/>
    </location>
    <ligand>
        <name>(2R)-2-phosphoglycerate</name>
        <dbReference type="ChEBI" id="CHEBI:58289"/>
    </ligand>
</feature>
<protein>
    <recommendedName>
        <fullName evidence="4 12">Enolase</fullName>
        <ecNumber evidence="3 12">4.2.1.11</ecNumber>
    </recommendedName>
    <alternativeName>
        <fullName evidence="12">2-phospho-D-glycerate hydro-lyase</fullName>
    </alternativeName>
    <alternativeName>
        <fullName evidence="12">2-phosphoglycerate dehydratase</fullName>
    </alternativeName>
</protein>
<dbReference type="SFLD" id="SFLDG00178">
    <property type="entry name" value="enolase"/>
    <property type="match status" value="1"/>
</dbReference>
<feature type="domain" description="Enolase C-terminal TIM barrel" evidence="16">
    <location>
        <begin position="143"/>
        <end position="431"/>
    </location>
</feature>
<comment type="similarity">
    <text evidence="2 12">Belongs to the enolase family.</text>
</comment>
<dbReference type="PANTHER" id="PTHR11902:SF1">
    <property type="entry name" value="ENOLASE"/>
    <property type="match status" value="1"/>
</dbReference>
<feature type="binding site" evidence="12">
    <location>
        <position position="343"/>
    </location>
    <ligand>
        <name>(2R)-2-phosphoglycerate</name>
        <dbReference type="ChEBI" id="CHEBI:58289"/>
    </ligand>
</feature>
<dbReference type="SMART" id="SM01192">
    <property type="entry name" value="Enolase_C"/>
    <property type="match status" value="1"/>
</dbReference>
<keyword evidence="5 12" id="KW-0963">Cytoplasm</keyword>
<dbReference type="FunFam" id="3.30.390.10:FF:000001">
    <property type="entry name" value="Enolase"/>
    <property type="match status" value="1"/>
</dbReference>
<dbReference type="InterPro" id="IPR029017">
    <property type="entry name" value="Enolase-like_N"/>
</dbReference>
<gene>
    <name evidence="12 18" type="primary">eno</name>
    <name evidence="18" type="ORF">VEZ01S_04_00010</name>
</gene>
<dbReference type="PANTHER" id="PTHR11902">
    <property type="entry name" value="ENOLASE"/>
    <property type="match status" value="1"/>
</dbReference>
<evidence type="ECO:0000256" key="4">
    <source>
        <dbReference type="ARBA" id="ARBA00017068"/>
    </source>
</evidence>
<feature type="binding site" evidence="14">
    <location>
        <position position="318"/>
    </location>
    <ligand>
        <name>substrate</name>
    </ligand>
</feature>
<dbReference type="FunFam" id="3.20.20.120:FF:000001">
    <property type="entry name" value="Enolase"/>
    <property type="match status" value="1"/>
</dbReference>
<evidence type="ECO:0000256" key="1">
    <source>
        <dbReference type="ARBA" id="ARBA00005031"/>
    </source>
</evidence>
<feature type="binding site" evidence="12">
    <location>
        <position position="372"/>
    </location>
    <ligand>
        <name>(2R)-2-phosphoglycerate</name>
        <dbReference type="ChEBI" id="CHEBI:58289"/>
    </ligand>
</feature>
<name>U3CB49_9VIBR</name>
<feature type="binding site" evidence="12 15">
    <location>
        <position position="318"/>
    </location>
    <ligand>
        <name>Mg(2+)</name>
        <dbReference type="ChEBI" id="CHEBI:18420"/>
    </ligand>
</feature>
<dbReference type="STRING" id="1219080.VEZ01S_04_00010"/>
<evidence type="ECO:0000313" key="19">
    <source>
        <dbReference type="Proteomes" id="UP000016562"/>
    </source>
</evidence>
<feature type="binding site" evidence="12">
    <location>
        <position position="394"/>
    </location>
    <ligand>
        <name>(2R)-2-phosphoglycerate</name>
        <dbReference type="ChEBI" id="CHEBI:58289"/>
    </ligand>
</feature>
<dbReference type="GO" id="GO:0009986">
    <property type="term" value="C:cell surface"/>
    <property type="evidence" value="ECO:0007669"/>
    <property type="project" value="UniProtKB-SubCell"/>
</dbReference>
<feature type="binding site" evidence="14">
    <location>
        <position position="394"/>
    </location>
    <ligand>
        <name>substrate</name>
    </ligand>
</feature>
<dbReference type="InterPro" id="IPR036849">
    <property type="entry name" value="Enolase-like_C_sf"/>
</dbReference>
<dbReference type="RefSeq" id="WP_021712277.1">
    <property type="nucleotide sequence ID" value="NZ_BATM01000004.1"/>
</dbReference>
<feature type="binding site" evidence="12 15">
    <location>
        <position position="291"/>
    </location>
    <ligand>
        <name>Mg(2+)</name>
        <dbReference type="ChEBI" id="CHEBI:18420"/>
    </ligand>
</feature>
<evidence type="ECO:0000256" key="2">
    <source>
        <dbReference type="ARBA" id="ARBA00009604"/>
    </source>
</evidence>
<evidence type="ECO:0000256" key="9">
    <source>
        <dbReference type="ARBA" id="ARBA00023152"/>
    </source>
</evidence>
<feature type="binding site" evidence="14">
    <location>
        <begin position="370"/>
        <end position="373"/>
    </location>
    <ligand>
        <name>substrate</name>
    </ligand>
</feature>
<keyword evidence="8 12" id="KW-0460">Magnesium</keyword>
<dbReference type="CDD" id="cd03313">
    <property type="entry name" value="enolase"/>
    <property type="match status" value="1"/>
</dbReference>
<dbReference type="NCBIfam" id="TIGR01060">
    <property type="entry name" value="eno"/>
    <property type="match status" value="1"/>
</dbReference>
<dbReference type="PRINTS" id="PR00148">
    <property type="entry name" value="ENOLASE"/>
</dbReference>
<evidence type="ECO:0000256" key="7">
    <source>
        <dbReference type="ARBA" id="ARBA00022723"/>
    </source>
</evidence>
<dbReference type="EC" id="4.2.1.11" evidence="3 12"/>
<evidence type="ECO:0000256" key="3">
    <source>
        <dbReference type="ARBA" id="ARBA00012058"/>
    </source>
</evidence>
<dbReference type="SFLD" id="SFLDF00002">
    <property type="entry name" value="enolase"/>
    <property type="match status" value="1"/>
</dbReference>
<dbReference type="GO" id="GO:0006096">
    <property type="term" value="P:glycolytic process"/>
    <property type="evidence" value="ECO:0007669"/>
    <property type="project" value="UniProtKB-UniRule"/>
</dbReference>
<evidence type="ECO:0000256" key="8">
    <source>
        <dbReference type="ARBA" id="ARBA00022842"/>
    </source>
</evidence>
<keyword evidence="9 12" id="KW-0324">Glycolysis</keyword>
<feature type="active site" description="Proton donor" evidence="12 13">
    <location>
        <position position="209"/>
    </location>
</feature>
<dbReference type="SMART" id="SM01193">
    <property type="entry name" value="Enolase_N"/>
    <property type="match status" value="1"/>
</dbReference>
<dbReference type="AlphaFoldDB" id="U3CB49"/>
<evidence type="ECO:0000256" key="5">
    <source>
        <dbReference type="ARBA" id="ARBA00022490"/>
    </source>
</evidence>
<dbReference type="OrthoDB" id="9804716at2"/>
<dbReference type="HAMAP" id="MF_00318">
    <property type="entry name" value="Enolase"/>
    <property type="match status" value="1"/>
</dbReference>
<proteinExistence type="inferred from homology"/>
<dbReference type="Proteomes" id="UP000016562">
    <property type="component" value="Unassembled WGS sequence"/>
</dbReference>
<dbReference type="InterPro" id="IPR020811">
    <property type="entry name" value="Enolase_N"/>
</dbReference>
<organism evidence="18 19">
    <name type="scientific">Vibrio ezurae NBRC 102218</name>
    <dbReference type="NCBI Taxonomy" id="1219080"/>
    <lineage>
        <taxon>Bacteria</taxon>
        <taxon>Pseudomonadati</taxon>
        <taxon>Pseudomonadota</taxon>
        <taxon>Gammaproteobacteria</taxon>
        <taxon>Vibrionales</taxon>
        <taxon>Vibrionaceae</taxon>
        <taxon>Vibrio</taxon>
    </lineage>
</organism>
<comment type="caution">
    <text evidence="18">The sequence shown here is derived from an EMBL/GenBank/DDBJ whole genome shotgun (WGS) entry which is preliminary data.</text>
</comment>
<evidence type="ECO:0000259" key="16">
    <source>
        <dbReference type="SMART" id="SM01192"/>
    </source>
</evidence>
<evidence type="ECO:0000256" key="14">
    <source>
        <dbReference type="PIRSR" id="PIRSR001400-2"/>
    </source>
</evidence>
<accession>U3CB49</accession>
<dbReference type="GO" id="GO:0000287">
    <property type="term" value="F:magnesium ion binding"/>
    <property type="evidence" value="ECO:0007669"/>
    <property type="project" value="UniProtKB-UniRule"/>
</dbReference>
<reference evidence="18 19" key="1">
    <citation type="submission" date="2013-09" db="EMBL/GenBank/DDBJ databases">
        <title>Whole genome shotgun sequence of Vibrio ezurae NBRC 102218.</title>
        <authorList>
            <person name="Yoshida I."/>
            <person name="Hosoyama A."/>
            <person name="Numata M."/>
            <person name="Hashimoto M."/>
            <person name="Hosoyama Y."/>
            <person name="Tsuchikane K."/>
            <person name="Noguchi M."/>
            <person name="Hirakata S."/>
            <person name="Ichikawa N."/>
            <person name="Ohji S."/>
            <person name="Yamazoe A."/>
            <person name="Fujita N."/>
        </authorList>
    </citation>
    <scope>NUCLEOTIDE SEQUENCE [LARGE SCALE GENOMIC DNA]</scope>
    <source>
        <strain evidence="18 19">NBRC 102218</strain>
    </source>
</reference>
<sequence length="432" mass="45719">MSKIVKVLGREIIDSRGNPTVEAEVHLEGGFVGMAAAPSGASTGSREALELRDGDKSRFLGKGVLKALSAVNGDIANALIGKDAKDQAAIDQVMIDLDGTENKSKFGANAILAVSLANAKAAAAAKGMPLFEHIAELNGTPGVFSMPLPMMNIINGGEHADNNVDIQEFMIQPVGAKTLKEALRIGAEVFHNLAKVLKSKGLNTAVGDEGGFAPNLESNAAALAAIKEAVEAAGYVLGKDVTLAMDCAASEFFDKETGKYNMKGEGKIFTSEEFNFYLQDLANQYPIVSIEDGLDESDWAGFKHQTELLGDKLQLVGDDLFVTNTKILERGIKEGITNSILIKFNQIGSLTETLAAIKMAKDAGFTAVISHRSGETEDATIADLAVGTAAGQIKTGSMSRSDRVAKYNQLIRIEEALGERAPFNGLKEVKGQ</sequence>
<dbReference type="SUPFAM" id="SSF54826">
    <property type="entry name" value="Enolase N-terminal domain-like"/>
    <property type="match status" value="1"/>
</dbReference>
<evidence type="ECO:0000313" key="18">
    <source>
        <dbReference type="EMBL" id="GAD78554.1"/>
    </source>
</evidence>
<dbReference type="SUPFAM" id="SSF51604">
    <property type="entry name" value="Enolase C-terminal domain-like"/>
    <property type="match status" value="1"/>
</dbReference>
<dbReference type="InterPro" id="IPR020809">
    <property type="entry name" value="Enolase_CS"/>
</dbReference>